<gene>
    <name evidence="2" type="ORF">CC77DRAFT_381925</name>
</gene>
<dbReference type="KEGG" id="aalt:CC77DRAFT_381925"/>
<dbReference type="Proteomes" id="UP000077248">
    <property type="component" value="Unassembled WGS sequence"/>
</dbReference>
<dbReference type="AlphaFoldDB" id="A0A177DAQ5"/>
<feature type="domain" description="DUF6590" evidence="1">
    <location>
        <begin position="96"/>
        <end position="249"/>
    </location>
</feature>
<dbReference type="PANTHER" id="PTHR35391:SF5">
    <property type="entry name" value="DUF6590 DOMAIN-CONTAINING PROTEIN"/>
    <property type="match status" value="1"/>
</dbReference>
<protein>
    <recommendedName>
        <fullName evidence="1">DUF6590 domain-containing protein</fullName>
    </recommendedName>
</protein>
<dbReference type="RefSeq" id="XP_018381969.1">
    <property type="nucleotide sequence ID" value="XM_018531444.1"/>
</dbReference>
<accession>A0A177DAQ5</accession>
<dbReference type="InterPro" id="IPR046497">
    <property type="entry name" value="DUF6590"/>
</dbReference>
<name>A0A177DAQ5_ALTAL</name>
<proteinExistence type="predicted"/>
<dbReference type="PANTHER" id="PTHR35391">
    <property type="entry name" value="C2H2-TYPE DOMAIN-CONTAINING PROTEIN-RELATED"/>
    <property type="match status" value="1"/>
</dbReference>
<reference evidence="2 3" key="1">
    <citation type="submission" date="2016-05" db="EMBL/GenBank/DDBJ databases">
        <title>Comparative analysis of secretome profiles of manganese(II)-oxidizing ascomycete fungi.</title>
        <authorList>
            <consortium name="DOE Joint Genome Institute"/>
            <person name="Zeiner C.A."/>
            <person name="Purvine S.O."/>
            <person name="Zink E.M."/>
            <person name="Wu S."/>
            <person name="Pasa-Tolic L."/>
            <person name="Chaput D.L."/>
            <person name="Haridas S."/>
            <person name="Grigoriev I.V."/>
            <person name="Santelli C.M."/>
            <person name="Hansel C.M."/>
        </authorList>
    </citation>
    <scope>NUCLEOTIDE SEQUENCE [LARGE SCALE GENOMIC DNA]</scope>
    <source>
        <strain evidence="2 3">SRC1lrK2f</strain>
    </source>
</reference>
<dbReference type="VEuPathDB" id="FungiDB:CC77DRAFT_381925"/>
<dbReference type="GeneID" id="29117038"/>
<dbReference type="Pfam" id="PF20233">
    <property type="entry name" value="DUF6590"/>
    <property type="match status" value="1"/>
</dbReference>
<organism evidence="2 3">
    <name type="scientific">Alternaria alternata</name>
    <name type="common">Alternaria rot fungus</name>
    <name type="synonym">Torula alternata</name>
    <dbReference type="NCBI Taxonomy" id="5599"/>
    <lineage>
        <taxon>Eukaryota</taxon>
        <taxon>Fungi</taxon>
        <taxon>Dikarya</taxon>
        <taxon>Ascomycota</taxon>
        <taxon>Pezizomycotina</taxon>
        <taxon>Dothideomycetes</taxon>
        <taxon>Pleosporomycetidae</taxon>
        <taxon>Pleosporales</taxon>
        <taxon>Pleosporineae</taxon>
        <taxon>Pleosporaceae</taxon>
        <taxon>Alternaria</taxon>
        <taxon>Alternaria sect. Alternaria</taxon>
        <taxon>Alternaria alternata complex</taxon>
    </lineage>
</organism>
<evidence type="ECO:0000313" key="3">
    <source>
        <dbReference type="Proteomes" id="UP000077248"/>
    </source>
</evidence>
<dbReference type="STRING" id="5599.A0A177DAQ5"/>
<dbReference type="OMA" id="IEWNVKV"/>
<dbReference type="EMBL" id="KV441489">
    <property type="protein sequence ID" value="OAG16548.1"/>
    <property type="molecule type" value="Genomic_DNA"/>
</dbReference>
<evidence type="ECO:0000259" key="1">
    <source>
        <dbReference type="Pfam" id="PF20233"/>
    </source>
</evidence>
<sequence>MSSTNWIWSAQYNDYYCVTYDEYNRPVYHWSKQTATALPRQDSGPQQDYGSNVALMPDPAPPQFRSLRGAIQGTPQTGWYDLLDLSYRMRTGTEARDFFVVGRVFAMLYSEAAGGTAQAQPNDDAYTLVRFNEVVHTNIRRFVVVEDKHGFVYACGIGTYSGRGTLKEGCVPEEHTIVYLSGTDPGSCYLRGEYQSGMVKEPIEVVPVDASITLRYDSRIRFGKTYPIEKNVKVKDIGQVHPSHTGKLVQYWTDQS</sequence>
<keyword evidence="3" id="KW-1185">Reference proteome</keyword>
<evidence type="ECO:0000313" key="2">
    <source>
        <dbReference type="EMBL" id="OAG16548.1"/>
    </source>
</evidence>